<proteinExistence type="predicted"/>
<dbReference type="PROSITE" id="PS51257">
    <property type="entry name" value="PROKAR_LIPOPROTEIN"/>
    <property type="match status" value="1"/>
</dbReference>
<keyword evidence="1" id="KW-1133">Transmembrane helix</keyword>
<evidence type="ECO:0000313" key="3">
    <source>
        <dbReference type="EMBL" id="EDV20640.1"/>
    </source>
</evidence>
<keyword evidence="2" id="KW-0732">Signal</keyword>
<organism evidence="3 4">
    <name type="scientific">Trichoplax adhaerens</name>
    <name type="common">Trichoplax reptans</name>
    <dbReference type="NCBI Taxonomy" id="10228"/>
    <lineage>
        <taxon>Eukaryota</taxon>
        <taxon>Metazoa</taxon>
        <taxon>Placozoa</taxon>
        <taxon>Uniplacotomia</taxon>
        <taxon>Trichoplacea</taxon>
        <taxon>Trichoplacidae</taxon>
        <taxon>Trichoplax</taxon>
    </lineage>
</organism>
<evidence type="ECO:0008006" key="5">
    <source>
        <dbReference type="Google" id="ProtNLM"/>
    </source>
</evidence>
<dbReference type="AlphaFoldDB" id="B3S9F2"/>
<keyword evidence="1" id="KW-0812">Transmembrane</keyword>
<keyword evidence="4" id="KW-1185">Reference proteome</keyword>
<name>B3S9F2_TRIAD</name>
<keyword evidence="1" id="KW-0472">Membrane</keyword>
<evidence type="ECO:0000256" key="1">
    <source>
        <dbReference type="SAM" id="Phobius"/>
    </source>
</evidence>
<feature type="signal peptide" evidence="2">
    <location>
        <begin position="1"/>
        <end position="20"/>
    </location>
</feature>
<evidence type="ECO:0000313" key="4">
    <source>
        <dbReference type="Proteomes" id="UP000009022"/>
    </source>
</evidence>
<dbReference type="RefSeq" id="XP_002116840.1">
    <property type="nucleotide sequence ID" value="XM_002116804.1"/>
</dbReference>
<feature type="transmembrane region" description="Helical" evidence="1">
    <location>
        <begin position="307"/>
        <end position="332"/>
    </location>
</feature>
<feature type="chain" id="PRO_5002797505" description="CUB domain-containing protein" evidence="2">
    <location>
        <begin position="21"/>
        <end position="488"/>
    </location>
</feature>
<sequence length="488" mass="55456">MALFLRICLLLVLGVAGISCQIVNISQKCNMIGPLTNYYHKDSDLSGMIELNGSRFVKPWCFWHFQTGENIMLTFYLRDLKLPSNSSLVIASQTSSKYVVYNSLSNGISEPVESLFTNKFYVKFYNNNTHKYYSPKFKLHFGPYFGDTCSHATTFQYSSGRINKGYGSNFPYCGWTIKVQPSYGITVKFNKTSMIGFPSNTFVKFGVTIPIDLKKYVNYFGSGDSMPYNLSTISNVVWIAITKSNGMPPLRNTTLAFSWFSKPKTNMTSYPSYMDHHANFDHPTTVANWGTVMSTTTPKNNNHSTTYFSWTVSFGLCFASFFLVITVVSWYIRQRRLQALQQSSISSRRFSRDPVSMSRPPSTVNEVTVPPSYEDCVQARGGASKDQITGDEALPDIQTNYGSLRPHEWRFTGFIYNSIRQSQSFSYRYILCQYEFVYSDQETGYGHLSKEEQSTSMYGKLLQIEMSVLGHNYPYVAGSSYNSIDAAY</sequence>
<protein>
    <recommendedName>
        <fullName evidence="5">CUB domain-containing protein</fullName>
    </recommendedName>
</protein>
<dbReference type="InParanoid" id="B3S9F2"/>
<reference evidence="3 4" key="1">
    <citation type="journal article" date="2008" name="Nature">
        <title>The Trichoplax genome and the nature of placozoans.</title>
        <authorList>
            <person name="Srivastava M."/>
            <person name="Begovic E."/>
            <person name="Chapman J."/>
            <person name="Putnam N.H."/>
            <person name="Hellsten U."/>
            <person name="Kawashima T."/>
            <person name="Kuo A."/>
            <person name="Mitros T."/>
            <person name="Salamov A."/>
            <person name="Carpenter M.L."/>
            <person name="Signorovitch A.Y."/>
            <person name="Moreno M.A."/>
            <person name="Kamm K."/>
            <person name="Grimwood J."/>
            <person name="Schmutz J."/>
            <person name="Shapiro H."/>
            <person name="Grigoriev I.V."/>
            <person name="Buss L.W."/>
            <person name="Schierwater B."/>
            <person name="Dellaporta S.L."/>
            <person name="Rokhsar D.S."/>
        </authorList>
    </citation>
    <scope>NUCLEOTIDE SEQUENCE [LARGE SCALE GENOMIC DNA]</scope>
    <source>
        <strain evidence="3 4">Grell-BS-1999</strain>
    </source>
</reference>
<dbReference type="GeneID" id="6758102"/>
<dbReference type="HOGENOM" id="CLU_559392_0_0_1"/>
<accession>B3S9F2</accession>
<dbReference type="CTD" id="6758102"/>
<dbReference type="Proteomes" id="UP000009022">
    <property type="component" value="Unassembled WGS sequence"/>
</dbReference>
<gene>
    <name evidence="3" type="ORF">TRIADDRAFT_60884</name>
</gene>
<dbReference type="KEGG" id="tad:TRIADDRAFT_60884"/>
<evidence type="ECO:0000256" key="2">
    <source>
        <dbReference type="SAM" id="SignalP"/>
    </source>
</evidence>
<dbReference type="EMBL" id="DS985258">
    <property type="protein sequence ID" value="EDV20640.1"/>
    <property type="molecule type" value="Genomic_DNA"/>
</dbReference>